<evidence type="ECO:0000313" key="1">
    <source>
        <dbReference type="EMBL" id="CAD8204818.1"/>
    </source>
</evidence>
<accession>A0A8S1XWF7</accession>
<keyword evidence="2" id="KW-1185">Reference proteome</keyword>
<name>A0A8S1XWF7_9CILI</name>
<proteinExistence type="predicted"/>
<protein>
    <submittedName>
        <fullName evidence="1">Uncharacterized protein</fullName>
    </submittedName>
</protein>
<sequence length="195" mass="23238">MCILLNSNEDLLFSGTMEDKHDNYVIALSLNQSETQLVSCASSDKLIIILEKREYDEFEFKYFVKQTISDFGFKIKFIKDNQFIGQLVVKKQLISLYLNQKKDNFKKIKRIQLNNQILNYYSFPLVYNKERNLIVVIYKTYFDIIREMNQGKFKIVDQLNCETFRIFGIIANNGQYLVYWDEKNEGYSTQELFNN</sequence>
<dbReference type="OrthoDB" id="674604at2759"/>
<organism evidence="1 2">
    <name type="scientific">Paramecium pentaurelia</name>
    <dbReference type="NCBI Taxonomy" id="43138"/>
    <lineage>
        <taxon>Eukaryota</taxon>
        <taxon>Sar</taxon>
        <taxon>Alveolata</taxon>
        <taxon>Ciliophora</taxon>
        <taxon>Intramacronucleata</taxon>
        <taxon>Oligohymenophorea</taxon>
        <taxon>Peniculida</taxon>
        <taxon>Parameciidae</taxon>
        <taxon>Paramecium</taxon>
    </lineage>
</organism>
<comment type="caution">
    <text evidence="1">The sequence shown here is derived from an EMBL/GenBank/DDBJ whole genome shotgun (WGS) entry which is preliminary data.</text>
</comment>
<evidence type="ECO:0000313" key="2">
    <source>
        <dbReference type="Proteomes" id="UP000689195"/>
    </source>
</evidence>
<reference evidence="1" key="1">
    <citation type="submission" date="2021-01" db="EMBL/GenBank/DDBJ databases">
        <authorList>
            <consortium name="Genoscope - CEA"/>
            <person name="William W."/>
        </authorList>
    </citation>
    <scope>NUCLEOTIDE SEQUENCE</scope>
</reference>
<dbReference type="EMBL" id="CAJJDO010000138">
    <property type="protein sequence ID" value="CAD8204818.1"/>
    <property type="molecule type" value="Genomic_DNA"/>
</dbReference>
<dbReference type="AlphaFoldDB" id="A0A8S1XWF7"/>
<dbReference type="Proteomes" id="UP000689195">
    <property type="component" value="Unassembled WGS sequence"/>
</dbReference>
<gene>
    <name evidence="1" type="ORF">PPENT_87.1.T1380109</name>
</gene>